<name>A0AAN7XP29_ELEMC</name>
<feature type="region of interest" description="Disordered" evidence="1">
    <location>
        <begin position="1"/>
        <end position="29"/>
    </location>
</feature>
<keyword evidence="3" id="KW-1185">Reference proteome</keyword>
<dbReference type="AlphaFoldDB" id="A0AAN7XP29"/>
<protein>
    <submittedName>
        <fullName evidence="2">Uncharacterized protein</fullName>
    </submittedName>
</protein>
<comment type="caution">
    <text evidence="2">The sequence shown here is derived from an EMBL/GenBank/DDBJ whole genome shotgun (WGS) entry which is preliminary data.</text>
</comment>
<dbReference type="EMBL" id="JAUZQC010000010">
    <property type="protein sequence ID" value="KAK5864437.1"/>
    <property type="molecule type" value="Genomic_DNA"/>
</dbReference>
<reference evidence="2 3" key="1">
    <citation type="journal article" date="2023" name="Genes (Basel)">
        <title>Chromosome-Level Genome Assembly and Circadian Gene Repertoire of the Patagonia Blennie Eleginops maclovinus-The Closest Ancestral Proxy of Antarctic Cryonotothenioids.</title>
        <authorList>
            <person name="Cheng C.C."/>
            <person name="Rivera-Colon A.G."/>
            <person name="Minhas B.F."/>
            <person name="Wilson L."/>
            <person name="Rayamajhi N."/>
            <person name="Vargas-Chacoff L."/>
            <person name="Catchen J.M."/>
        </authorList>
    </citation>
    <scope>NUCLEOTIDE SEQUENCE [LARGE SCALE GENOMIC DNA]</scope>
    <source>
        <strain evidence="2">JMC-PN-2008</strain>
    </source>
</reference>
<gene>
    <name evidence="2" type="ORF">PBY51_015679</name>
</gene>
<accession>A0AAN7XP29</accession>
<evidence type="ECO:0000256" key="1">
    <source>
        <dbReference type="SAM" id="MobiDB-lite"/>
    </source>
</evidence>
<proteinExistence type="predicted"/>
<reference evidence="2 3" key="2">
    <citation type="journal article" date="2023" name="Mol. Biol. Evol.">
        <title>Genomics of Secondarily Temperate Adaptation in the Only Non-Antarctic Icefish.</title>
        <authorList>
            <person name="Rivera-Colon A.G."/>
            <person name="Rayamajhi N."/>
            <person name="Minhas B.F."/>
            <person name="Madrigal G."/>
            <person name="Bilyk K.T."/>
            <person name="Yoon V."/>
            <person name="Hune M."/>
            <person name="Gregory S."/>
            <person name="Cheng C.H.C."/>
            <person name="Catchen J.M."/>
        </authorList>
    </citation>
    <scope>NUCLEOTIDE SEQUENCE [LARGE SCALE GENOMIC DNA]</scope>
    <source>
        <strain evidence="2">JMC-PN-2008</strain>
    </source>
</reference>
<dbReference type="Proteomes" id="UP001346869">
    <property type="component" value="Unassembled WGS sequence"/>
</dbReference>
<evidence type="ECO:0000313" key="3">
    <source>
        <dbReference type="Proteomes" id="UP001346869"/>
    </source>
</evidence>
<sequence>MRDQDRRWSGLCLNPRRANNGVKSGEGGWGLSQTYPVVPSPPGVNEATPPLKTTPCCSVRKWMLFNNQEVISNIPEPLHT</sequence>
<organism evidence="2 3">
    <name type="scientific">Eleginops maclovinus</name>
    <name type="common">Patagonian blennie</name>
    <name type="synonym">Eleginus maclovinus</name>
    <dbReference type="NCBI Taxonomy" id="56733"/>
    <lineage>
        <taxon>Eukaryota</taxon>
        <taxon>Metazoa</taxon>
        <taxon>Chordata</taxon>
        <taxon>Craniata</taxon>
        <taxon>Vertebrata</taxon>
        <taxon>Euteleostomi</taxon>
        <taxon>Actinopterygii</taxon>
        <taxon>Neopterygii</taxon>
        <taxon>Teleostei</taxon>
        <taxon>Neoteleostei</taxon>
        <taxon>Acanthomorphata</taxon>
        <taxon>Eupercaria</taxon>
        <taxon>Perciformes</taxon>
        <taxon>Notothenioidei</taxon>
        <taxon>Eleginopidae</taxon>
        <taxon>Eleginops</taxon>
    </lineage>
</organism>
<evidence type="ECO:0000313" key="2">
    <source>
        <dbReference type="EMBL" id="KAK5864437.1"/>
    </source>
</evidence>